<gene>
    <name evidence="1" type="ORF">PTRG_07987</name>
</gene>
<dbReference type="AlphaFoldDB" id="B2WDC8"/>
<sequence>MAGSTAVASAFAVEPKQTGIDPKSLKVCCIISGRCAKVGLLLLPSLQFLVP</sequence>
<dbReference type="InParanoid" id="B2WDC8"/>
<name>B2WDC8_PYRTR</name>
<protein>
    <submittedName>
        <fullName evidence="1">Uncharacterized protein</fullName>
    </submittedName>
</protein>
<proteinExistence type="predicted"/>
<reference evidence="2" key="1">
    <citation type="journal article" date="2013" name="G3 (Bethesda)">
        <title>Comparative genomics of a plant-pathogenic fungus, Pyrenophora tritici-repentis, reveals transduplication and the impact of repeat elements on pathogenicity and population divergence.</title>
        <authorList>
            <person name="Manning V.A."/>
            <person name="Pandelova I."/>
            <person name="Dhillon B."/>
            <person name="Wilhelm L.J."/>
            <person name="Goodwin S.B."/>
            <person name="Berlin A.M."/>
            <person name="Figueroa M."/>
            <person name="Freitag M."/>
            <person name="Hane J.K."/>
            <person name="Henrissat B."/>
            <person name="Holman W.H."/>
            <person name="Kodira C.D."/>
            <person name="Martin J."/>
            <person name="Oliver R.P."/>
            <person name="Robbertse B."/>
            <person name="Schackwitz W."/>
            <person name="Schwartz D.C."/>
            <person name="Spatafora J.W."/>
            <person name="Turgeon B.G."/>
            <person name="Yandava C."/>
            <person name="Young S."/>
            <person name="Zhou S."/>
            <person name="Zeng Q."/>
            <person name="Grigoriev I.V."/>
            <person name="Ma L.-J."/>
            <person name="Ciuffetti L.M."/>
        </authorList>
    </citation>
    <scope>NUCLEOTIDE SEQUENCE [LARGE SCALE GENOMIC DNA]</scope>
    <source>
        <strain evidence="2">Pt-1C-BFP</strain>
    </source>
</reference>
<dbReference type="EMBL" id="DS231622">
    <property type="protein sequence ID" value="EDU50906.1"/>
    <property type="molecule type" value="Genomic_DNA"/>
</dbReference>
<dbReference type="HOGENOM" id="CLU_3107487_0_0_1"/>
<evidence type="ECO:0000313" key="2">
    <source>
        <dbReference type="Proteomes" id="UP000001471"/>
    </source>
</evidence>
<accession>B2WDC8</accession>
<organism evidence="1 2">
    <name type="scientific">Pyrenophora tritici-repentis (strain Pt-1C-BFP)</name>
    <name type="common">Wheat tan spot fungus</name>
    <name type="synonym">Drechslera tritici-repentis</name>
    <dbReference type="NCBI Taxonomy" id="426418"/>
    <lineage>
        <taxon>Eukaryota</taxon>
        <taxon>Fungi</taxon>
        <taxon>Dikarya</taxon>
        <taxon>Ascomycota</taxon>
        <taxon>Pezizomycotina</taxon>
        <taxon>Dothideomycetes</taxon>
        <taxon>Pleosporomycetidae</taxon>
        <taxon>Pleosporales</taxon>
        <taxon>Pleosporineae</taxon>
        <taxon>Pleosporaceae</taxon>
        <taxon>Pyrenophora</taxon>
    </lineage>
</organism>
<dbReference type="Proteomes" id="UP000001471">
    <property type="component" value="Unassembled WGS sequence"/>
</dbReference>
<evidence type="ECO:0000313" key="1">
    <source>
        <dbReference type="EMBL" id="EDU50906.1"/>
    </source>
</evidence>